<feature type="signal peptide" evidence="1">
    <location>
        <begin position="1"/>
        <end position="32"/>
    </location>
</feature>
<name>A0A8J7GQC3_9ACTN</name>
<evidence type="ECO:0008006" key="4">
    <source>
        <dbReference type="Google" id="ProtNLM"/>
    </source>
</evidence>
<evidence type="ECO:0000256" key="1">
    <source>
        <dbReference type="SAM" id="SignalP"/>
    </source>
</evidence>
<accession>A0A8J7GQC3</accession>
<dbReference type="EMBL" id="JADOUF010000001">
    <property type="protein sequence ID" value="MBG6136994.1"/>
    <property type="molecule type" value="Genomic_DNA"/>
</dbReference>
<dbReference type="AlphaFoldDB" id="A0A8J7GQC3"/>
<evidence type="ECO:0000313" key="3">
    <source>
        <dbReference type="Proteomes" id="UP000622552"/>
    </source>
</evidence>
<sequence>MISRKFARAATVAASLAVVGLGSVLAATPASAGDDVSCFTGGDSSCVSGTLPANGNHTVCFGGQNTALGHWGNVELWDLDTAQRVGYQATSGWQWQQKCVGGLYGSHYYVVGHSNYLNAEAWN</sequence>
<reference evidence="2" key="1">
    <citation type="submission" date="2020-11" db="EMBL/GenBank/DDBJ databases">
        <title>Sequencing the genomes of 1000 actinobacteria strains.</title>
        <authorList>
            <person name="Klenk H.-P."/>
        </authorList>
    </citation>
    <scope>NUCLEOTIDE SEQUENCE</scope>
    <source>
        <strain evidence="2">DSM 45356</strain>
    </source>
</reference>
<gene>
    <name evidence="2" type="ORF">IW245_003188</name>
</gene>
<evidence type="ECO:0000313" key="2">
    <source>
        <dbReference type="EMBL" id="MBG6136994.1"/>
    </source>
</evidence>
<dbReference type="Proteomes" id="UP000622552">
    <property type="component" value="Unassembled WGS sequence"/>
</dbReference>
<keyword evidence="3" id="KW-1185">Reference proteome</keyword>
<proteinExistence type="predicted"/>
<organism evidence="2 3">
    <name type="scientific">Longispora fulva</name>
    <dbReference type="NCBI Taxonomy" id="619741"/>
    <lineage>
        <taxon>Bacteria</taxon>
        <taxon>Bacillati</taxon>
        <taxon>Actinomycetota</taxon>
        <taxon>Actinomycetes</taxon>
        <taxon>Micromonosporales</taxon>
        <taxon>Micromonosporaceae</taxon>
        <taxon>Longispora</taxon>
    </lineage>
</organism>
<keyword evidence="1" id="KW-0732">Signal</keyword>
<feature type="chain" id="PRO_5039196685" description="Secreted protein" evidence="1">
    <location>
        <begin position="33"/>
        <end position="123"/>
    </location>
</feature>
<comment type="caution">
    <text evidence="2">The sequence shown here is derived from an EMBL/GenBank/DDBJ whole genome shotgun (WGS) entry which is preliminary data.</text>
</comment>
<protein>
    <recommendedName>
        <fullName evidence="4">Secreted protein</fullName>
    </recommendedName>
</protein>
<dbReference type="RefSeq" id="WP_197003906.1">
    <property type="nucleotide sequence ID" value="NZ_BONS01000022.1"/>
</dbReference>